<keyword evidence="8 10" id="KW-0131">Cell cycle</keyword>
<comment type="function">
    <text evidence="10">Cell wall formation. Catalyzes the transfer of a GlcNAc subunit on undecaprenyl-pyrophosphoryl-MurNAc-pentapeptide (lipid intermediate I) to form undecaprenyl-pyrophosphoryl-MurNAc-(pentapeptide)GlcNAc (lipid intermediate II).</text>
</comment>
<feature type="binding site" evidence="10">
    <location>
        <position position="164"/>
    </location>
    <ligand>
        <name>UDP-N-acetyl-alpha-D-glucosamine</name>
        <dbReference type="ChEBI" id="CHEBI:57705"/>
    </ligand>
</feature>
<gene>
    <name evidence="10" type="primary">murG</name>
    <name evidence="13" type="ORF">BUE93_19705</name>
</gene>
<dbReference type="GO" id="GO:0009252">
    <property type="term" value="P:peptidoglycan biosynthetic process"/>
    <property type="evidence" value="ECO:0007669"/>
    <property type="project" value="UniProtKB-UniRule"/>
</dbReference>
<dbReference type="SUPFAM" id="SSF53756">
    <property type="entry name" value="UDP-Glycosyltransferase/glycogen phosphorylase"/>
    <property type="match status" value="1"/>
</dbReference>
<feature type="binding site" evidence="10">
    <location>
        <position position="192"/>
    </location>
    <ligand>
        <name>UDP-N-acetyl-alpha-D-glucosamine</name>
        <dbReference type="ChEBI" id="CHEBI:57705"/>
    </ligand>
</feature>
<evidence type="ECO:0000256" key="7">
    <source>
        <dbReference type="ARBA" id="ARBA00023136"/>
    </source>
</evidence>
<keyword evidence="1 10" id="KW-1003">Cell membrane</keyword>
<feature type="domain" description="Glycosyltransferase family 28 N-terminal" evidence="11">
    <location>
        <begin position="6"/>
        <end position="142"/>
    </location>
</feature>
<keyword evidence="3 10" id="KW-0328">Glycosyltransferase</keyword>
<dbReference type="OrthoDB" id="9808936at2"/>
<feature type="domain" description="Glycosyl transferase family 28 C-terminal" evidence="12">
    <location>
        <begin position="186"/>
        <end position="341"/>
    </location>
</feature>
<dbReference type="GO" id="GO:0008360">
    <property type="term" value="P:regulation of cell shape"/>
    <property type="evidence" value="ECO:0007669"/>
    <property type="project" value="UniProtKB-KW"/>
</dbReference>
<dbReference type="GO" id="GO:0005886">
    <property type="term" value="C:plasma membrane"/>
    <property type="evidence" value="ECO:0007669"/>
    <property type="project" value="UniProtKB-SubCell"/>
</dbReference>
<sequence>MANRTVMVMAAGTGGHIVPGIAVAKELQQRGWKVVWLGTRRGMENKLVPPTGIPLERLNFHGVRGKGLLGSLKGALQLVGAFFKSGALIFRHRPDVVLGMGGYVCLPGGVMTGLLWKPLVLVNADASLLLSNRALLPFAKKLVCGFDGSAARDAKAVVTGNPVRREIEAIAAPAERFAGRGGPLKVLVVGGSLGARILNETLPQAMAMLPAERRPQLTHQTGEANFAAVEAAYQDAGLRDQVELLPFVDDMPGRLAECDLVICRAGAITVSELCAAGVPSVLVPLVVSTTSHQRDNAEWMAQAGAAWHLPQTELNADKLASLLAQLDRDQLLDKAERARALARSGAAGRVAALCQQLAGDRPDAAEASQ</sequence>
<dbReference type="Pfam" id="PF03033">
    <property type="entry name" value="Glyco_transf_28"/>
    <property type="match status" value="1"/>
</dbReference>
<dbReference type="PANTHER" id="PTHR21015">
    <property type="entry name" value="UDP-N-ACETYLGLUCOSAMINE--N-ACETYLMURAMYL-(PENTAPEPTIDE) PYROPHOSPHORYL-UNDECAPRENOL N-ACETYLGLUCOSAMINE TRANSFERASE 1"/>
    <property type="match status" value="1"/>
</dbReference>
<evidence type="ECO:0000256" key="8">
    <source>
        <dbReference type="ARBA" id="ARBA00023306"/>
    </source>
</evidence>
<dbReference type="Pfam" id="PF04101">
    <property type="entry name" value="Glyco_tran_28_C"/>
    <property type="match status" value="1"/>
</dbReference>
<dbReference type="Gene3D" id="3.40.50.2000">
    <property type="entry name" value="Glycogen Phosphorylase B"/>
    <property type="match status" value="2"/>
</dbReference>
<name>A0A2S9X017_9NEIS</name>
<keyword evidence="7 10" id="KW-0472">Membrane</keyword>
<keyword evidence="5 10" id="KW-0133">Cell shape</keyword>
<comment type="similarity">
    <text evidence="10">Belongs to the glycosyltransferase 28 family. MurG subfamily.</text>
</comment>
<evidence type="ECO:0000313" key="13">
    <source>
        <dbReference type="EMBL" id="PRP69065.1"/>
    </source>
</evidence>
<comment type="subcellular location">
    <subcellularLocation>
        <location evidence="10">Cell membrane</location>
        <topology evidence="10">Peripheral membrane protein</topology>
        <orientation evidence="10">Cytoplasmic side</orientation>
    </subcellularLocation>
</comment>
<accession>A0A2S9X017</accession>
<dbReference type="GO" id="GO:0071555">
    <property type="term" value="P:cell wall organization"/>
    <property type="evidence" value="ECO:0007669"/>
    <property type="project" value="UniProtKB-KW"/>
</dbReference>
<comment type="caution">
    <text evidence="10">Lacks conserved residue(s) required for the propagation of feature annotation.</text>
</comment>
<dbReference type="GO" id="GO:0051991">
    <property type="term" value="F:UDP-N-acetyl-D-glucosamine:N-acetylmuramoyl-L-alanyl-D-glutamyl-meso-2,6-diaminopimelyl-D-alanyl-D-alanine-diphosphoundecaprenol 4-beta-N-acetylglucosaminlytransferase activity"/>
    <property type="evidence" value="ECO:0007669"/>
    <property type="project" value="RHEA"/>
</dbReference>
<dbReference type="EMBL" id="MTBD01000036">
    <property type="protein sequence ID" value="PRP69065.1"/>
    <property type="molecule type" value="Genomic_DNA"/>
</dbReference>
<evidence type="ECO:0000256" key="6">
    <source>
        <dbReference type="ARBA" id="ARBA00022984"/>
    </source>
</evidence>
<dbReference type="PANTHER" id="PTHR21015:SF22">
    <property type="entry name" value="GLYCOSYLTRANSFERASE"/>
    <property type="match status" value="1"/>
</dbReference>
<dbReference type="InterPro" id="IPR006009">
    <property type="entry name" value="GlcNAc_MurG"/>
</dbReference>
<dbReference type="EC" id="2.4.1.227" evidence="10"/>
<protein>
    <recommendedName>
        <fullName evidence="10">UDP-N-acetylglucosamine--N-acetylmuramyl-(pentapeptide) pyrophosphoryl-undecaprenol N-acetylglucosamine transferase</fullName>
        <ecNumber evidence="10">2.4.1.227</ecNumber>
    </recommendedName>
    <alternativeName>
        <fullName evidence="10">Undecaprenyl-PP-MurNAc-pentapeptide-UDPGlcNAc GlcNAc transferase</fullName>
    </alternativeName>
</protein>
<evidence type="ECO:0000256" key="9">
    <source>
        <dbReference type="ARBA" id="ARBA00023316"/>
    </source>
</evidence>
<dbReference type="UniPathway" id="UPA00219"/>
<evidence type="ECO:0000256" key="3">
    <source>
        <dbReference type="ARBA" id="ARBA00022676"/>
    </source>
</evidence>
<dbReference type="RefSeq" id="WP_106078006.1">
    <property type="nucleotide sequence ID" value="NZ_MTBD01000036.1"/>
</dbReference>
<evidence type="ECO:0000313" key="14">
    <source>
        <dbReference type="Proteomes" id="UP000239469"/>
    </source>
</evidence>
<keyword evidence="9 10" id="KW-0961">Cell wall biogenesis/degradation</keyword>
<dbReference type="AlphaFoldDB" id="A0A2S9X017"/>
<evidence type="ECO:0000256" key="1">
    <source>
        <dbReference type="ARBA" id="ARBA00022475"/>
    </source>
</evidence>
<feature type="binding site" evidence="10">
    <location>
        <position position="293"/>
    </location>
    <ligand>
        <name>UDP-N-acetyl-alpha-D-glucosamine</name>
        <dbReference type="ChEBI" id="CHEBI:57705"/>
    </ligand>
</feature>
<dbReference type="CDD" id="cd03785">
    <property type="entry name" value="GT28_MurG"/>
    <property type="match status" value="1"/>
</dbReference>
<keyword evidence="4 10" id="KW-0808">Transferase</keyword>
<evidence type="ECO:0000256" key="5">
    <source>
        <dbReference type="ARBA" id="ARBA00022960"/>
    </source>
</evidence>
<dbReference type="GO" id="GO:0051301">
    <property type="term" value="P:cell division"/>
    <property type="evidence" value="ECO:0007669"/>
    <property type="project" value="UniProtKB-KW"/>
</dbReference>
<organism evidence="13 14">
    <name type="scientific">Chromobacterium amazonense</name>
    <dbReference type="NCBI Taxonomy" id="1382803"/>
    <lineage>
        <taxon>Bacteria</taxon>
        <taxon>Pseudomonadati</taxon>
        <taxon>Pseudomonadota</taxon>
        <taxon>Betaproteobacteria</taxon>
        <taxon>Neisseriales</taxon>
        <taxon>Chromobacteriaceae</taxon>
        <taxon>Chromobacterium</taxon>
    </lineage>
</organism>
<proteinExistence type="inferred from homology"/>
<evidence type="ECO:0000259" key="12">
    <source>
        <dbReference type="Pfam" id="PF04101"/>
    </source>
</evidence>
<feature type="binding site" evidence="10">
    <location>
        <begin position="13"/>
        <end position="15"/>
    </location>
    <ligand>
        <name>UDP-N-acetyl-alpha-D-glucosamine</name>
        <dbReference type="ChEBI" id="CHEBI:57705"/>
    </ligand>
</feature>
<dbReference type="NCBIfam" id="TIGR01133">
    <property type="entry name" value="murG"/>
    <property type="match status" value="1"/>
</dbReference>
<dbReference type="HAMAP" id="MF_00033">
    <property type="entry name" value="MurG"/>
    <property type="match status" value="1"/>
</dbReference>
<dbReference type="Proteomes" id="UP000239469">
    <property type="component" value="Unassembled WGS sequence"/>
</dbReference>
<comment type="caution">
    <text evidence="13">The sequence shown here is derived from an EMBL/GenBank/DDBJ whole genome shotgun (WGS) entry which is preliminary data.</text>
</comment>
<evidence type="ECO:0000259" key="11">
    <source>
        <dbReference type="Pfam" id="PF03033"/>
    </source>
</evidence>
<evidence type="ECO:0000256" key="2">
    <source>
        <dbReference type="ARBA" id="ARBA00022618"/>
    </source>
</evidence>
<keyword evidence="6 10" id="KW-0573">Peptidoglycan synthesis</keyword>
<comment type="pathway">
    <text evidence="10">Cell wall biogenesis; peptidoglycan biosynthesis.</text>
</comment>
<dbReference type="GO" id="GO:0050511">
    <property type="term" value="F:undecaprenyldiphospho-muramoylpentapeptide beta-N-acetylglucosaminyltransferase activity"/>
    <property type="evidence" value="ECO:0007669"/>
    <property type="project" value="UniProtKB-UniRule"/>
</dbReference>
<dbReference type="InterPro" id="IPR007235">
    <property type="entry name" value="Glyco_trans_28_C"/>
</dbReference>
<keyword evidence="2 10" id="KW-0132">Cell division</keyword>
<evidence type="ECO:0000256" key="4">
    <source>
        <dbReference type="ARBA" id="ARBA00022679"/>
    </source>
</evidence>
<dbReference type="GO" id="GO:0005975">
    <property type="term" value="P:carbohydrate metabolic process"/>
    <property type="evidence" value="ECO:0007669"/>
    <property type="project" value="InterPro"/>
</dbReference>
<comment type="catalytic activity">
    <reaction evidence="10">
        <text>di-trans,octa-cis-undecaprenyl diphospho-N-acetyl-alpha-D-muramoyl-L-alanyl-D-glutamyl-meso-2,6-diaminopimeloyl-D-alanyl-D-alanine + UDP-N-acetyl-alpha-D-glucosamine = di-trans,octa-cis-undecaprenyl diphospho-[N-acetyl-alpha-D-glucosaminyl-(1-&gt;4)]-N-acetyl-alpha-D-muramoyl-L-alanyl-D-glutamyl-meso-2,6-diaminopimeloyl-D-alanyl-D-alanine + UDP + H(+)</text>
        <dbReference type="Rhea" id="RHEA:31227"/>
        <dbReference type="ChEBI" id="CHEBI:15378"/>
        <dbReference type="ChEBI" id="CHEBI:57705"/>
        <dbReference type="ChEBI" id="CHEBI:58223"/>
        <dbReference type="ChEBI" id="CHEBI:61387"/>
        <dbReference type="ChEBI" id="CHEBI:61388"/>
        <dbReference type="EC" id="2.4.1.227"/>
    </reaction>
</comment>
<evidence type="ECO:0000256" key="10">
    <source>
        <dbReference type="HAMAP-Rule" id="MF_00033"/>
    </source>
</evidence>
<reference evidence="13 14" key="1">
    <citation type="submission" date="2017-01" db="EMBL/GenBank/DDBJ databases">
        <title>New insights into the genetic diversity of Chromobacterium isolated from tropical freshwater lake.</title>
        <authorList>
            <person name="Santos A.B."/>
            <person name="Nascimento A.M."/>
            <person name="Da Silva P.C."/>
        </authorList>
    </citation>
    <scope>NUCLEOTIDE SEQUENCE [LARGE SCALE GENOMIC DNA]</scope>
    <source>
        <strain evidence="13 14">56AF</strain>
    </source>
</reference>
<dbReference type="InterPro" id="IPR004276">
    <property type="entry name" value="GlycoTrans_28_N"/>
</dbReference>